<dbReference type="STRING" id="1121266.SAMN02745883_01594"/>
<protein>
    <submittedName>
        <fullName evidence="2">Spore cortex biosynthesis protein YabQ</fullName>
    </submittedName>
</protein>
<accession>A0A1M6QST9</accession>
<keyword evidence="3" id="KW-1185">Reference proteome</keyword>
<feature type="transmembrane region" description="Helical" evidence="1">
    <location>
        <begin position="70"/>
        <end position="89"/>
    </location>
</feature>
<dbReference type="Pfam" id="PF09578">
    <property type="entry name" value="Spore_YabQ"/>
    <property type="match status" value="1"/>
</dbReference>
<feature type="transmembrane region" description="Helical" evidence="1">
    <location>
        <begin position="41"/>
        <end position="64"/>
    </location>
</feature>
<proteinExistence type="predicted"/>
<evidence type="ECO:0000313" key="2">
    <source>
        <dbReference type="EMBL" id="SHK23284.1"/>
    </source>
</evidence>
<evidence type="ECO:0000313" key="3">
    <source>
        <dbReference type="Proteomes" id="UP000184082"/>
    </source>
</evidence>
<keyword evidence="1" id="KW-0812">Transmembrane</keyword>
<evidence type="ECO:0000256" key="1">
    <source>
        <dbReference type="SAM" id="Phobius"/>
    </source>
</evidence>
<dbReference type="Proteomes" id="UP000184082">
    <property type="component" value="Unassembled WGS sequence"/>
</dbReference>
<dbReference type="RefSeq" id="WP_072967354.1">
    <property type="nucleotide sequence ID" value="NZ_FRAJ01000012.1"/>
</dbReference>
<dbReference type="AlphaFoldDB" id="A0A1M6QST9"/>
<name>A0A1M6QST9_9FIRM</name>
<dbReference type="NCBIfam" id="TIGR02893">
    <property type="entry name" value="spore_yabQ"/>
    <property type="match status" value="1"/>
</dbReference>
<sequence length="170" mass="20404">MTSFVYYQIYVFFATLYGGILIGFIYDIYKIFRFYLKPKRITAILQDLFFWITITMVAILVLLYSDDGRVRGYTLLGFILGTSLYNIFLSRLFTKMFMEIIVFIKRVFSCIYNKVNSIVIFIIRIIKYPCIRVVQMLRPYCLRLKRISLIPKRMFKDIKKNMSTIIHKKK</sequence>
<gene>
    <name evidence="2" type="ORF">SAMN02745883_01594</name>
</gene>
<reference evidence="2 3" key="1">
    <citation type="submission" date="2016-11" db="EMBL/GenBank/DDBJ databases">
        <authorList>
            <person name="Jaros S."/>
            <person name="Januszkiewicz K."/>
            <person name="Wedrychowicz H."/>
        </authorList>
    </citation>
    <scope>NUCLEOTIDE SEQUENCE [LARGE SCALE GENOMIC DNA]</scope>
    <source>
        <strain evidence="2 3">DSM 14501</strain>
    </source>
</reference>
<dbReference type="EMBL" id="FRAJ01000012">
    <property type="protein sequence ID" value="SHK23284.1"/>
    <property type="molecule type" value="Genomic_DNA"/>
</dbReference>
<organism evidence="2 3">
    <name type="scientific">Caminicella sporogenes DSM 14501</name>
    <dbReference type="NCBI Taxonomy" id="1121266"/>
    <lineage>
        <taxon>Bacteria</taxon>
        <taxon>Bacillati</taxon>
        <taxon>Bacillota</taxon>
        <taxon>Clostridia</taxon>
        <taxon>Peptostreptococcales</taxon>
        <taxon>Caminicellaceae</taxon>
        <taxon>Caminicella</taxon>
    </lineage>
</organism>
<keyword evidence="1" id="KW-0472">Membrane</keyword>
<keyword evidence="1" id="KW-1133">Transmembrane helix</keyword>
<feature type="transmembrane region" description="Helical" evidence="1">
    <location>
        <begin position="6"/>
        <end position="29"/>
    </location>
</feature>
<dbReference type="InterPro" id="IPR019074">
    <property type="entry name" value="YabQ"/>
</dbReference>